<protein>
    <recommendedName>
        <fullName evidence="4">Kelch domain-containing protein 10</fullName>
    </recommendedName>
</protein>
<keyword evidence="1" id="KW-0880">Kelch repeat</keyword>
<reference evidence="5 6" key="1">
    <citation type="submission" date="2018-11" db="EMBL/GenBank/DDBJ databases">
        <authorList>
            <consortium name="Pathogen Informatics"/>
        </authorList>
    </citation>
    <scope>NUCLEOTIDE SEQUENCE [LARGE SCALE GENOMIC DNA]</scope>
</reference>
<evidence type="ECO:0000256" key="1">
    <source>
        <dbReference type="ARBA" id="ARBA00022441"/>
    </source>
</evidence>
<evidence type="ECO:0000313" key="6">
    <source>
        <dbReference type="Proteomes" id="UP000281553"/>
    </source>
</evidence>
<dbReference type="GO" id="GO:0032874">
    <property type="term" value="P:positive regulation of stress-activated MAPK cascade"/>
    <property type="evidence" value="ECO:0007669"/>
    <property type="project" value="TreeGrafter"/>
</dbReference>
<evidence type="ECO:0000256" key="3">
    <source>
        <dbReference type="ARBA" id="ARBA00038487"/>
    </source>
</evidence>
<dbReference type="SUPFAM" id="SSF117281">
    <property type="entry name" value="Kelch motif"/>
    <property type="match status" value="1"/>
</dbReference>
<keyword evidence="6" id="KW-1185">Reference proteome</keyword>
<organism evidence="5 6">
    <name type="scientific">Dibothriocephalus latus</name>
    <name type="common">Fish tapeworm</name>
    <name type="synonym">Diphyllobothrium latum</name>
    <dbReference type="NCBI Taxonomy" id="60516"/>
    <lineage>
        <taxon>Eukaryota</taxon>
        <taxon>Metazoa</taxon>
        <taxon>Spiralia</taxon>
        <taxon>Lophotrochozoa</taxon>
        <taxon>Platyhelminthes</taxon>
        <taxon>Cestoda</taxon>
        <taxon>Eucestoda</taxon>
        <taxon>Diphyllobothriidea</taxon>
        <taxon>Diphyllobothriidae</taxon>
        <taxon>Dibothriocephalus</taxon>
    </lineage>
</organism>
<comment type="similarity">
    <text evidence="3">Belongs to the KLHDC10 family.</text>
</comment>
<evidence type="ECO:0000256" key="4">
    <source>
        <dbReference type="ARBA" id="ARBA00041041"/>
    </source>
</evidence>
<dbReference type="PANTHER" id="PTHR46428">
    <property type="entry name" value="KELCH DOMAIN-CONTAINING PROTEIN 10"/>
    <property type="match status" value="1"/>
</dbReference>
<dbReference type="OrthoDB" id="7676067at2759"/>
<sequence length="245" mass="26978">MTTATEESTLVRCETVPFSDAEDAPIGRSGHRVVFIGGDLYVVGGYVQYASGLRVEAEIWAYNVFAKIWRRVSFGGAEAFKLALSTAAISLDNKILIHGGTGVPFGEHIDNSLIVVDLARETCVSYPCRPKDGKPENMPQATYGHTVTLGRIGGKSMLFKVGGAKGFTYSIDIYAYSFTEGTWEGLYRREMDGERMVTQRYRHDTALWKGKLYIVGGANADGNLPFWPVSMPSYSCYQSVLLQLV</sequence>
<dbReference type="PANTHER" id="PTHR46428:SF1">
    <property type="entry name" value="KELCH DOMAIN-CONTAINING PROTEIN 10"/>
    <property type="match status" value="1"/>
</dbReference>
<dbReference type="Pfam" id="PF01344">
    <property type="entry name" value="Kelch_1"/>
    <property type="match status" value="1"/>
</dbReference>
<dbReference type="InterPro" id="IPR006652">
    <property type="entry name" value="Kelch_1"/>
</dbReference>
<dbReference type="AlphaFoldDB" id="A0A3P7P2D9"/>
<dbReference type="Proteomes" id="UP000281553">
    <property type="component" value="Unassembled WGS sequence"/>
</dbReference>
<dbReference type="InterPro" id="IPR015915">
    <property type="entry name" value="Kelch-typ_b-propeller"/>
</dbReference>
<gene>
    <name evidence="5" type="ORF">DILT_LOCUS18023</name>
</gene>
<accession>A0A3P7P2D9</accession>
<dbReference type="EMBL" id="UYRU01096730">
    <property type="protein sequence ID" value="VDN39817.1"/>
    <property type="molecule type" value="Genomic_DNA"/>
</dbReference>
<evidence type="ECO:0000256" key="2">
    <source>
        <dbReference type="ARBA" id="ARBA00022737"/>
    </source>
</evidence>
<name>A0A3P7P2D9_DIBLA</name>
<evidence type="ECO:0000313" key="5">
    <source>
        <dbReference type="EMBL" id="VDN39817.1"/>
    </source>
</evidence>
<keyword evidence="2" id="KW-0677">Repeat</keyword>
<dbReference type="InterPro" id="IPR052125">
    <property type="entry name" value="KLHDC10"/>
</dbReference>
<proteinExistence type="inferred from homology"/>
<dbReference type="Gene3D" id="2.120.10.80">
    <property type="entry name" value="Kelch-type beta propeller"/>
    <property type="match status" value="1"/>
</dbReference>